<accession>G0UKS3</accession>
<protein>
    <submittedName>
        <fullName evidence="2">Uncharacterized protein TCIL3000_4_620</fullName>
    </submittedName>
</protein>
<organism evidence="2">
    <name type="scientific">Trypanosoma congolense (strain IL3000)</name>
    <dbReference type="NCBI Taxonomy" id="1068625"/>
    <lineage>
        <taxon>Eukaryota</taxon>
        <taxon>Discoba</taxon>
        <taxon>Euglenozoa</taxon>
        <taxon>Kinetoplastea</taxon>
        <taxon>Metakinetoplastina</taxon>
        <taxon>Trypanosomatida</taxon>
        <taxon>Trypanosomatidae</taxon>
        <taxon>Trypanosoma</taxon>
        <taxon>Nannomonas</taxon>
    </lineage>
</organism>
<sequence length="402" mass="44865">MHNPYPAVDDECGLTMSLFFFFFYGIFIFVILLCPFLLLVLLGLSRVQPQRRGEGAYTVTVFDLFARCHQGGGRVTVMKHSHLEREGGSSTGSKYLSAPHSMSCFVGMALRCNSPHKELSQMTPQLPCSSAKRPREDDAKASGEIVVDDNERNTIETVAYLMQNGSPVYDPVKQLWCCWEGHEMHPRKLEEYALAEGVTCDFCGESHWRQSDVDCQSNSLTNMRTITGGNREGEALFYHCESCGMDLCFFCARDVYEDERYHVPCVQCKRCGVFLKTSEGLLHRCDRRACEQQSLPSGATKSVGDGTSSSLSDISSHIGLKRESSADKLYSCCGWELRVAHATPDEVFKIRDIASSLLVEGTETTGDVGCLVFHLPTRLISEEFAQRAKDMDLFTSIQKLGL</sequence>
<keyword evidence="1" id="KW-1133">Transmembrane helix</keyword>
<dbReference type="EMBL" id="HE575317">
    <property type="protein sequence ID" value="CCC89978.1"/>
    <property type="molecule type" value="Genomic_DNA"/>
</dbReference>
<gene>
    <name evidence="2" type="ORF">TCIL3000_4_620</name>
</gene>
<evidence type="ECO:0000256" key="1">
    <source>
        <dbReference type="SAM" id="Phobius"/>
    </source>
</evidence>
<keyword evidence="1" id="KW-0812">Transmembrane</keyword>
<evidence type="ECO:0000313" key="2">
    <source>
        <dbReference type="EMBL" id="CCC89978.1"/>
    </source>
</evidence>
<dbReference type="AlphaFoldDB" id="G0UKS3"/>
<name>G0UKS3_TRYCI</name>
<proteinExistence type="predicted"/>
<dbReference type="VEuPathDB" id="TriTrypDB:TcIL3000_4_620"/>
<keyword evidence="1" id="KW-0472">Membrane</keyword>
<feature type="transmembrane region" description="Helical" evidence="1">
    <location>
        <begin position="20"/>
        <end position="44"/>
    </location>
</feature>
<reference evidence="2" key="1">
    <citation type="journal article" date="2012" name="Proc. Natl. Acad. Sci. U.S.A.">
        <title>Antigenic diversity is generated by distinct evolutionary mechanisms in African trypanosome species.</title>
        <authorList>
            <person name="Jackson A.P."/>
            <person name="Berry A."/>
            <person name="Aslett M."/>
            <person name="Allison H.C."/>
            <person name="Burton P."/>
            <person name="Vavrova-Anderson J."/>
            <person name="Brown R."/>
            <person name="Browne H."/>
            <person name="Corton N."/>
            <person name="Hauser H."/>
            <person name="Gamble J."/>
            <person name="Gilderthorp R."/>
            <person name="Marcello L."/>
            <person name="McQuillan J."/>
            <person name="Otto T.D."/>
            <person name="Quail M.A."/>
            <person name="Sanders M.J."/>
            <person name="van Tonder A."/>
            <person name="Ginger M.L."/>
            <person name="Field M.C."/>
            <person name="Barry J.D."/>
            <person name="Hertz-Fowler C."/>
            <person name="Berriman M."/>
        </authorList>
    </citation>
    <scope>NUCLEOTIDE SEQUENCE</scope>
    <source>
        <strain evidence="2">IL3000</strain>
    </source>
</reference>